<evidence type="ECO:0000256" key="5">
    <source>
        <dbReference type="SAM" id="MobiDB-lite"/>
    </source>
</evidence>
<dbReference type="GO" id="GO:0030983">
    <property type="term" value="F:mismatched DNA binding"/>
    <property type="evidence" value="ECO:0007669"/>
    <property type="project" value="InterPro"/>
</dbReference>
<dbReference type="InterPro" id="IPR005747">
    <property type="entry name" value="MutS2"/>
</dbReference>
<evidence type="ECO:0000256" key="4">
    <source>
        <dbReference type="SAM" id="Coils"/>
    </source>
</evidence>
<dbReference type="OrthoDB" id="9808166at2"/>
<dbReference type="RefSeq" id="WP_088256524.1">
    <property type="nucleotide sequence ID" value="NZ_NIDE01000008.1"/>
</dbReference>
<dbReference type="InterPro" id="IPR007696">
    <property type="entry name" value="DNA_mismatch_repair_MutS_core"/>
</dbReference>
<reference evidence="8" key="1">
    <citation type="submission" date="2017-06" db="EMBL/GenBank/DDBJ databases">
        <title>Genome analysis of Fimbriiglobus ruber SP5, the first member of the order Planctomycetales with confirmed chitinolytic capability.</title>
        <authorList>
            <person name="Ravin N.V."/>
            <person name="Rakitin A.L."/>
            <person name="Ivanova A.A."/>
            <person name="Beletsky A.V."/>
            <person name="Kulichevskaya I.S."/>
            <person name="Mardanov A.V."/>
            <person name="Dedysh S.N."/>
        </authorList>
    </citation>
    <scope>NUCLEOTIDE SEQUENCE [LARGE SCALE GENOMIC DNA]</scope>
    <source>
        <strain evidence="8">SP5</strain>
    </source>
</reference>
<dbReference type="SUPFAM" id="SSF48334">
    <property type="entry name" value="DNA repair protein MutS, domain III"/>
    <property type="match status" value="1"/>
</dbReference>
<dbReference type="GO" id="GO:0045910">
    <property type="term" value="P:negative regulation of DNA recombination"/>
    <property type="evidence" value="ECO:0007669"/>
    <property type="project" value="InterPro"/>
</dbReference>
<dbReference type="Pfam" id="PF00488">
    <property type="entry name" value="MutS_V"/>
    <property type="match status" value="1"/>
</dbReference>
<name>A0A225DFD5_9BACT</name>
<dbReference type="GO" id="GO:0006298">
    <property type="term" value="P:mismatch repair"/>
    <property type="evidence" value="ECO:0007669"/>
    <property type="project" value="InterPro"/>
</dbReference>
<evidence type="ECO:0000313" key="7">
    <source>
        <dbReference type="EMBL" id="OWK40260.1"/>
    </source>
</evidence>
<keyword evidence="4" id="KW-0175">Coiled coil</keyword>
<dbReference type="GO" id="GO:0140664">
    <property type="term" value="F:ATP-dependent DNA damage sensor activity"/>
    <property type="evidence" value="ECO:0007669"/>
    <property type="project" value="InterPro"/>
</dbReference>
<dbReference type="SUPFAM" id="SSF52540">
    <property type="entry name" value="P-loop containing nucleoside triphosphate hydrolases"/>
    <property type="match status" value="1"/>
</dbReference>
<evidence type="ECO:0000256" key="1">
    <source>
        <dbReference type="ARBA" id="ARBA00022741"/>
    </source>
</evidence>
<protein>
    <submittedName>
        <fullName evidence="7">Recombination inhibitory protein MutS2</fullName>
    </submittedName>
</protein>
<dbReference type="GO" id="GO:0004519">
    <property type="term" value="F:endonuclease activity"/>
    <property type="evidence" value="ECO:0007669"/>
    <property type="project" value="InterPro"/>
</dbReference>
<dbReference type="GO" id="GO:0016887">
    <property type="term" value="F:ATP hydrolysis activity"/>
    <property type="evidence" value="ECO:0007669"/>
    <property type="project" value="InterPro"/>
</dbReference>
<accession>A0A225DFD5</accession>
<dbReference type="Proteomes" id="UP000214646">
    <property type="component" value="Unassembled WGS sequence"/>
</dbReference>
<evidence type="ECO:0000256" key="2">
    <source>
        <dbReference type="ARBA" id="ARBA00022840"/>
    </source>
</evidence>
<dbReference type="EMBL" id="NIDE01000008">
    <property type="protein sequence ID" value="OWK40260.1"/>
    <property type="molecule type" value="Genomic_DNA"/>
</dbReference>
<dbReference type="AlphaFoldDB" id="A0A225DFD5"/>
<keyword evidence="1" id="KW-0547">Nucleotide-binding</keyword>
<dbReference type="PANTHER" id="PTHR48466:SF2">
    <property type="entry name" value="OS10G0509000 PROTEIN"/>
    <property type="match status" value="1"/>
</dbReference>
<keyword evidence="3" id="KW-0238">DNA-binding</keyword>
<dbReference type="GO" id="GO:0005524">
    <property type="term" value="F:ATP binding"/>
    <property type="evidence" value="ECO:0007669"/>
    <property type="project" value="UniProtKB-KW"/>
</dbReference>
<feature type="region of interest" description="Disordered" evidence="5">
    <location>
        <begin position="323"/>
        <end position="345"/>
    </location>
</feature>
<proteinExistence type="predicted"/>
<dbReference type="NCBIfam" id="TIGR01069">
    <property type="entry name" value="mutS2"/>
    <property type="match status" value="1"/>
</dbReference>
<comment type="caution">
    <text evidence="7">The sequence shown here is derived from an EMBL/GenBank/DDBJ whole genome shotgun (WGS) entry which is preliminary data.</text>
</comment>
<dbReference type="PIRSF" id="PIRSF005814">
    <property type="entry name" value="MutS_YshD"/>
    <property type="match status" value="1"/>
</dbReference>
<dbReference type="PANTHER" id="PTHR48466">
    <property type="entry name" value="OS10G0509000 PROTEIN-RELATED"/>
    <property type="match status" value="1"/>
</dbReference>
<keyword evidence="2" id="KW-0067">ATP-binding</keyword>
<evidence type="ECO:0000259" key="6">
    <source>
        <dbReference type="PROSITE" id="PS00486"/>
    </source>
</evidence>
<keyword evidence="8" id="KW-1185">Reference proteome</keyword>
<dbReference type="SMART" id="SM00534">
    <property type="entry name" value="MUTSac"/>
    <property type="match status" value="1"/>
</dbReference>
<dbReference type="InterPro" id="IPR027417">
    <property type="entry name" value="P-loop_NTPase"/>
</dbReference>
<dbReference type="SMART" id="SM00533">
    <property type="entry name" value="MUTSd"/>
    <property type="match status" value="1"/>
</dbReference>
<dbReference type="InterPro" id="IPR036187">
    <property type="entry name" value="DNA_mismatch_repair_MutS_sf"/>
</dbReference>
<evidence type="ECO:0000313" key="8">
    <source>
        <dbReference type="Proteomes" id="UP000214646"/>
    </source>
</evidence>
<dbReference type="InterPro" id="IPR000432">
    <property type="entry name" value="DNA_mismatch_repair_MutS_C"/>
</dbReference>
<dbReference type="InterPro" id="IPR045076">
    <property type="entry name" value="MutS"/>
</dbReference>
<sequence>MDAHTFGLLEFDKVRDLLAGYAASSLGRELARRVEPSTDVGRIRADLDLVSEMVTALDLAQSPPFGGLHDVRLVVRRAAIGTMLSAEQLLEVSETLSCTGAIYRYRMRLDERLSELIDLLGGIEDLGVVAKTIGGCIDGRGHVLDMASRELAAVRQRLFELDEKVKSEIKRLLRDPELRRILSYPNATVNGDHYVLPVSVNHRHKVPGVVHRVSSTGETVFVEPASIATLSAERVTLKADEDREVKRILRRLSTEVGRVAKPLTFALDIIARLDLITAKAKFSRDYKMTAPAVNTDGRLWLRSARHPLLENLFRTLNGKAPDAPIVVQRGEPPEPAARTSPLASSEPRQVVPIDIRLGIGFNLLIITGPNTGGKTVTLKTTGLLCLMAQSGMHIPAVDGSTVPVFQQVFADIGDEQSLEQSLSTFSSHVSRIATIFEKADNQTLVMLDELGAGTDPTEGAALGRAILDQLDKVGCRAIVTTHLGDLKTYAFNNDRAENGAVEFDIETLRPTYRLLIGQYGMSNALKIAKRLKLPNELLRRAHKYLRRRKGKAPELANLQQLREEAEKAKEAALAAQHEATQQREEFERKTADLEREATEQAELHEKRTKLQPNDTVRVTRFDKVGRVVRVIPAKQTVVVSVGLGQWEIPFDEIIPEPGA</sequence>
<gene>
    <name evidence="7" type="ORF">FRUB_05179</name>
</gene>
<dbReference type="Gene3D" id="1.10.1420.10">
    <property type="match status" value="2"/>
</dbReference>
<organism evidence="7 8">
    <name type="scientific">Fimbriiglobus ruber</name>
    <dbReference type="NCBI Taxonomy" id="1908690"/>
    <lineage>
        <taxon>Bacteria</taxon>
        <taxon>Pseudomonadati</taxon>
        <taxon>Planctomycetota</taxon>
        <taxon>Planctomycetia</taxon>
        <taxon>Gemmatales</taxon>
        <taxon>Gemmataceae</taxon>
        <taxon>Fimbriiglobus</taxon>
    </lineage>
</organism>
<feature type="domain" description="DNA mismatch repair proteins mutS family" evidence="6">
    <location>
        <begin position="443"/>
        <end position="459"/>
    </location>
</feature>
<evidence type="ECO:0000256" key="3">
    <source>
        <dbReference type="ARBA" id="ARBA00023125"/>
    </source>
</evidence>
<dbReference type="Gene3D" id="3.40.50.300">
    <property type="entry name" value="P-loop containing nucleotide triphosphate hydrolases"/>
    <property type="match status" value="1"/>
</dbReference>
<dbReference type="PROSITE" id="PS00486">
    <property type="entry name" value="DNA_MISMATCH_REPAIR_2"/>
    <property type="match status" value="1"/>
</dbReference>
<feature type="coiled-coil region" evidence="4">
    <location>
        <begin position="551"/>
        <end position="603"/>
    </location>
</feature>